<keyword evidence="8 9" id="KW-0234">DNA repair</keyword>
<proteinExistence type="inferred from homology"/>
<comment type="similarity">
    <text evidence="9">Belongs to the ABC transporter superfamily. ABCF family. Uup subfamily.</text>
</comment>
<dbReference type="Pfam" id="PF16326">
    <property type="entry name" value="ABC_tran_CTD"/>
    <property type="match status" value="1"/>
</dbReference>
<keyword evidence="4 9" id="KW-0227">DNA damage</keyword>
<comment type="function">
    <text evidence="9">Probably plays a role in ribosome assembly or function. May be involved in resolution of branched DNA intermediates that result from template switching in postreplication gaps. Binds DNA and has ATPase activity.</text>
</comment>
<dbReference type="RefSeq" id="WP_379876664.1">
    <property type="nucleotide sequence ID" value="NZ_JBHUIP010000012.1"/>
</dbReference>
<dbReference type="Gene3D" id="3.40.50.300">
    <property type="entry name" value="P-loop containing nucleotide triphosphate hydrolases"/>
    <property type="match status" value="2"/>
</dbReference>
<dbReference type="InterPro" id="IPR051309">
    <property type="entry name" value="ABCF_ATPase"/>
</dbReference>
<dbReference type="SMART" id="SM00382">
    <property type="entry name" value="AAA"/>
    <property type="match status" value="2"/>
</dbReference>
<evidence type="ECO:0000256" key="3">
    <source>
        <dbReference type="ARBA" id="ARBA00022741"/>
    </source>
</evidence>
<dbReference type="PROSITE" id="PS00211">
    <property type="entry name" value="ABC_TRANSPORTER_1"/>
    <property type="match status" value="2"/>
</dbReference>
<dbReference type="HAMAP" id="MF_00848">
    <property type="entry name" value="Uup"/>
    <property type="match status" value="1"/>
</dbReference>
<dbReference type="EC" id="3.6.1.-" evidence="9"/>
<dbReference type="InterPro" id="IPR003439">
    <property type="entry name" value="ABC_transporter-like_ATP-bd"/>
</dbReference>
<keyword evidence="7 9" id="KW-0238">DNA-binding</keyword>
<comment type="caution">
    <text evidence="9">Lacks conserved residue(s) required for the propagation of feature annotation.</text>
</comment>
<evidence type="ECO:0000313" key="12">
    <source>
        <dbReference type="Proteomes" id="UP001597295"/>
    </source>
</evidence>
<keyword evidence="2 9" id="KW-0677">Repeat</keyword>
<dbReference type="GO" id="GO:0005524">
    <property type="term" value="F:ATP binding"/>
    <property type="evidence" value="ECO:0007669"/>
    <property type="project" value="UniProtKB-KW"/>
</dbReference>
<comment type="subcellular location">
    <subcellularLocation>
        <location evidence="9">Cytoplasm</location>
    </subcellularLocation>
    <text evidence="9">Associates with ribosomes.</text>
</comment>
<organism evidence="11 12">
    <name type="scientific">Lacibacterium aquatile</name>
    <dbReference type="NCBI Taxonomy" id="1168082"/>
    <lineage>
        <taxon>Bacteria</taxon>
        <taxon>Pseudomonadati</taxon>
        <taxon>Pseudomonadota</taxon>
        <taxon>Alphaproteobacteria</taxon>
        <taxon>Rhodospirillales</taxon>
        <taxon>Rhodospirillaceae</taxon>
    </lineage>
</organism>
<keyword evidence="3 9" id="KW-0547">Nucleotide-binding</keyword>
<keyword evidence="1 9" id="KW-0963">Cytoplasm</keyword>
<accession>A0ABW5DUZ7</accession>
<evidence type="ECO:0000256" key="9">
    <source>
        <dbReference type="HAMAP-Rule" id="MF_00848"/>
    </source>
</evidence>
<comment type="caution">
    <text evidence="11">The sequence shown here is derived from an EMBL/GenBank/DDBJ whole genome shotgun (WGS) entry which is preliminary data.</text>
</comment>
<evidence type="ECO:0000256" key="2">
    <source>
        <dbReference type="ARBA" id="ARBA00022737"/>
    </source>
</evidence>
<dbReference type="CDD" id="cd03221">
    <property type="entry name" value="ABCF_EF-3"/>
    <property type="match status" value="2"/>
</dbReference>
<dbReference type="InterPro" id="IPR043686">
    <property type="entry name" value="Uup"/>
</dbReference>
<feature type="domain" description="ABC transporter" evidence="10">
    <location>
        <begin position="7"/>
        <end position="220"/>
    </location>
</feature>
<evidence type="ECO:0000256" key="8">
    <source>
        <dbReference type="ARBA" id="ARBA00023204"/>
    </source>
</evidence>
<keyword evidence="5 9" id="KW-0378">Hydrolase</keyword>
<protein>
    <recommendedName>
        <fullName evidence="9">ATP-binding protein Uup</fullName>
        <ecNumber evidence="9">3.6.1.-</ecNumber>
    </recommendedName>
</protein>
<evidence type="ECO:0000256" key="4">
    <source>
        <dbReference type="ARBA" id="ARBA00022763"/>
    </source>
</evidence>
<dbReference type="Pfam" id="PF00005">
    <property type="entry name" value="ABC_tran"/>
    <property type="match status" value="2"/>
</dbReference>
<dbReference type="SUPFAM" id="SSF52540">
    <property type="entry name" value="P-loop containing nucleoside triphosphate hydrolases"/>
    <property type="match status" value="2"/>
</dbReference>
<reference evidence="12" key="1">
    <citation type="journal article" date="2019" name="Int. J. Syst. Evol. Microbiol.">
        <title>The Global Catalogue of Microorganisms (GCM) 10K type strain sequencing project: providing services to taxonomists for standard genome sequencing and annotation.</title>
        <authorList>
            <consortium name="The Broad Institute Genomics Platform"/>
            <consortium name="The Broad Institute Genome Sequencing Center for Infectious Disease"/>
            <person name="Wu L."/>
            <person name="Ma J."/>
        </authorList>
    </citation>
    <scope>NUCLEOTIDE SEQUENCE [LARGE SCALE GENOMIC DNA]</scope>
    <source>
        <strain evidence="12">CGMCC 1.19062</strain>
    </source>
</reference>
<evidence type="ECO:0000256" key="1">
    <source>
        <dbReference type="ARBA" id="ARBA00022490"/>
    </source>
</evidence>
<dbReference type="InterPro" id="IPR003593">
    <property type="entry name" value="AAA+_ATPase"/>
</dbReference>
<evidence type="ECO:0000256" key="5">
    <source>
        <dbReference type="ARBA" id="ARBA00022801"/>
    </source>
</evidence>
<keyword evidence="6 9" id="KW-0067">ATP-binding</keyword>
<dbReference type="InterPro" id="IPR032524">
    <property type="entry name" value="ABC_tran_C"/>
</dbReference>
<evidence type="ECO:0000256" key="6">
    <source>
        <dbReference type="ARBA" id="ARBA00022840"/>
    </source>
</evidence>
<keyword evidence="12" id="KW-1185">Reference proteome</keyword>
<dbReference type="EMBL" id="JBHUIP010000012">
    <property type="protein sequence ID" value="MFD2263639.1"/>
    <property type="molecule type" value="Genomic_DNA"/>
</dbReference>
<dbReference type="PANTHER" id="PTHR42855">
    <property type="entry name" value="ABC TRANSPORTER ATP-BINDING SUBUNIT"/>
    <property type="match status" value="1"/>
</dbReference>
<dbReference type="Gene3D" id="1.10.287.380">
    <property type="entry name" value="Valyl-tRNA synthetase, C-terminal domain"/>
    <property type="match status" value="1"/>
</dbReference>
<gene>
    <name evidence="9" type="primary">uup</name>
    <name evidence="11" type="ORF">ACFSM5_12135</name>
</gene>
<dbReference type="Proteomes" id="UP001597295">
    <property type="component" value="Unassembled WGS sequence"/>
</dbReference>
<name>A0ABW5DUZ7_9PROT</name>
<evidence type="ECO:0000259" key="10">
    <source>
        <dbReference type="PROSITE" id="PS50893"/>
    </source>
</evidence>
<evidence type="ECO:0000313" key="11">
    <source>
        <dbReference type="EMBL" id="MFD2263639.1"/>
    </source>
</evidence>
<sequence length="602" mass="65598">MASPPLVTLRGASVTFGARPVFSDLDISLGEGDRACLVGRNGGGKSTLLKTLAGLVDLDGGSRFVQPGTRIAYLPQDPDFGTARSVGDYVSAALPADAGPAGPSQVAAQLAMVGLTPERSVEGLSGGEARRADIARALVSEADVLLLDEPTNHLDMPTIEWLESELSGFKGALLLISHDRAFLRGVSRQIFWLDRGQVRRLEKGYEAFEDWRDEVLEDEAKEIHKQEKKLQVEMKWMREGISARRKRNMGRVRALQDLRQNINDRVSVQGSAKIDLATEQSGGTLAIEAEHISYAIGDRPLVKDFSIRIQRGARIGLVGPNGVGKTTLLRLLTGHLEPDSGKVRQGSGLEALYFDQKRDQLDPDATPWQVLCEAGGDSVTVNGTKKHVVGYLNEFLFANEQATMPVKALSGGEKNRLLLAKLFTKPSNLVILDEPTNDLDMETLDLLQEVLADYGGTVLVVSHDRDFLDRTVSSTLATDGDGKWQLYAGGYSDLADQRGEVAKAEKAKVKAAPKEERPSGPRAKLSYKDQRERDLLPAAMAKLETEVAKLQEKLADPAFYGKDPDGFAKSSARLEAAQSELATSEERWLELEMLAEELAGNK</sequence>
<feature type="binding site" evidence="9">
    <location>
        <begin position="319"/>
        <end position="326"/>
    </location>
    <ligand>
        <name>ATP</name>
        <dbReference type="ChEBI" id="CHEBI:30616"/>
        <label>2</label>
    </ligand>
</feature>
<dbReference type="PANTHER" id="PTHR42855:SF1">
    <property type="entry name" value="ABC TRANSPORTER DOMAIN-CONTAINING PROTEIN"/>
    <property type="match status" value="1"/>
</dbReference>
<dbReference type="PROSITE" id="PS50893">
    <property type="entry name" value="ABC_TRANSPORTER_2"/>
    <property type="match status" value="2"/>
</dbReference>
<evidence type="ECO:0000256" key="7">
    <source>
        <dbReference type="ARBA" id="ARBA00023125"/>
    </source>
</evidence>
<dbReference type="InterPro" id="IPR017871">
    <property type="entry name" value="ABC_transporter-like_CS"/>
</dbReference>
<dbReference type="InterPro" id="IPR037118">
    <property type="entry name" value="Val-tRNA_synth_C_sf"/>
</dbReference>
<dbReference type="InterPro" id="IPR027417">
    <property type="entry name" value="P-loop_NTPase"/>
</dbReference>
<comment type="catalytic activity">
    <reaction evidence="9">
        <text>ATP + H2O = ADP + phosphate + H(+)</text>
        <dbReference type="Rhea" id="RHEA:13065"/>
        <dbReference type="ChEBI" id="CHEBI:15377"/>
        <dbReference type="ChEBI" id="CHEBI:15378"/>
        <dbReference type="ChEBI" id="CHEBI:30616"/>
        <dbReference type="ChEBI" id="CHEBI:43474"/>
        <dbReference type="ChEBI" id="CHEBI:456216"/>
    </reaction>
</comment>
<feature type="domain" description="ABC transporter" evidence="10">
    <location>
        <begin position="287"/>
        <end position="506"/>
    </location>
</feature>